<proteinExistence type="predicted"/>
<feature type="transmembrane region" description="Helical" evidence="2">
    <location>
        <begin position="143"/>
        <end position="165"/>
    </location>
</feature>
<evidence type="ECO:0000256" key="1">
    <source>
        <dbReference type="PIRNR" id="PIRNR006162"/>
    </source>
</evidence>
<dbReference type="AlphaFoldDB" id="A0A858Q7J0"/>
<protein>
    <recommendedName>
        <fullName evidence="1">Phosphatidylglycerophosphatase A</fullName>
        <ecNumber evidence="1">3.1.3.27</ecNumber>
    </recommendedName>
    <alternativeName>
        <fullName evidence="1">Phosphatidylglycerolphosphate phosphatase A</fullName>
    </alternativeName>
</protein>
<comment type="cofactor">
    <cofactor evidence="1">
        <name>Mg(2+)</name>
        <dbReference type="ChEBI" id="CHEBI:18420"/>
    </cofactor>
</comment>
<keyword evidence="5" id="KW-1185">Reference proteome</keyword>
<dbReference type="RefSeq" id="WP_169603100.1">
    <property type="nucleotide sequence ID" value="NZ_CP046565.1"/>
</dbReference>
<comment type="pathway">
    <text evidence="1">Phospholipid metabolism; phosphatidylglycerol biosynthesis; phosphatidylglycerol from CDP-diacylglycerol: step 2/2.</text>
</comment>
<evidence type="ECO:0000256" key="2">
    <source>
        <dbReference type="SAM" id="Phobius"/>
    </source>
</evidence>
<keyword evidence="1" id="KW-0479">Metal-binding</keyword>
<dbReference type="GO" id="GO:0008962">
    <property type="term" value="F:phosphatidylglycerophosphatase activity"/>
    <property type="evidence" value="ECO:0007669"/>
    <property type="project" value="UniProtKB-EC"/>
</dbReference>
<accession>A0A858Q7J0</accession>
<keyword evidence="1" id="KW-0378">Hydrolase</keyword>
<dbReference type="GO" id="GO:0046872">
    <property type="term" value="F:metal ion binding"/>
    <property type="evidence" value="ECO:0007669"/>
    <property type="project" value="UniProtKB-KW"/>
</dbReference>
<dbReference type="PIRSF" id="PIRSF006162">
    <property type="entry name" value="PgpA"/>
    <property type="match status" value="1"/>
</dbReference>
<gene>
    <name evidence="4" type="ORF">GNH96_07415</name>
</gene>
<keyword evidence="1" id="KW-0443">Lipid metabolism</keyword>
<name>A0A858Q7J0_9GAMM</name>
<keyword evidence="1" id="KW-0997">Cell inner membrane</keyword>
<evidence type="ECO:0000313" key="4">
    <source>
        <dbReference type="EMBL" id="QJD29818.1"/>
    </source>
</evidence>
<dbReference type="SUPFAM" id="SSF101307">
    <property type="entry name" value="YutG-like"/>
    <property type="match status" value="1"/>
</dbReference>
<keyword evidence="1" id="KW-1003">Cell membrane</keyword>
<keyword evidence="1" id="KW-1208">Phospholipid metabolism</keyword>
<keyword evidence="1" id="KW-0460">Magnesium</keyword>
<dbReference type="EC" id="3.1.3.27" evidence="1"/>
<comment type="function">
    <text evidence="1">Lipid phosphatase which dephosphorylates phosphatidylglycerophosphate (PGP) to phosphatidylglycerol (PG).</text>
</comment>
<keyword evidence="1 2" id="KW-0472">Membrane</keyword>
<reference evidence="5" key="1">
    <citation type="submission" date="2019-12" db="EMBL/GenBank/DDBJ databases">
        <authorList>
            <person name="Awala S.I."/>
            <person name="Rhee S.K."/>
        </authorList>
    </citation>
    <scope>NUCLEOTIDE SEQUENCE [LARGE SCALE GENOMIC DNA]</scope>
    <source>
        <strain evidence="5">IM1</strain>
    </source>
</reference>
<feature type="domain" description="YutG/PgpA" evidence="3">
    <location>
        <begin position="19"/>
        <end position="156"/>
    </location>
</feature>
<dbReference type="PANTHER" id="PTHR36305">
    <property type="entry name" value="PHOSPHATIDYLGLYCEROPHOSPHATASE A"/>
    <property type="match status" value="1"/>
</dbReference>
<keyword evidence="2" id="KW-1133">Transmembrane helix</keyword>
<evidence type="ECO:0000313" key="5">
    <source>
        <dbReference type="Proteomes" id="UP000503004"/>
    </source>
</evidence>
<dbReference type="PANTHER" id="PTHR36305:SF1">
    <property type="entry name" value="PHOSPHATIDYLGLYCEROPHOSPHATASE A"/>
    <property type="match status" value="1"/>
</dbReference>
<dbReference type="UniPathway" id="UPA00084">
    <property type="reaction ID" value="UER00504"/>
</dbReference>
<dbReference type="InterPro" id="IPR007686">
    <property type="entry name" value="YutG/PgpA"/>
</dbReference>
<feature type="transmembrane region" description="Helical" evidence="2">
    <location>
        <begin position="49"/>
        <end position="69"/>
    </location>
</feature>
<dbReference type="Proteomes" id="UP000503004">
    <property type="component" value="Chromosome"/>
</dbReference>
<sequence>MNRRRVEFRPMLKNPWCLIAVGFGSGLAPWAPGTFGTLAAIPVYLLLAGYTPAIYATAMALLLGLGVVACGRCGRMLGQADHPAIVWDEVVGYLITMWSIPASWQNVLLGFVLFRFFDIVKPWPIRVIDRRTGGGWGVMLDDVVAGALSSLVLHGLASPLVMPFIH</sequence>
<dbReference type="InterPro" id="IPR026037">
    <property type="entry name" value="PgpA"/>
</dbReference>
<dbReference type="Pfam" id="PF04608">
    <property type="entry name" value="PgpA"/>
    <property type="match status" value="1"/>
</dbReference>
<dbReference type="KEGG" id="metu:GNH96_07415"/>
<comment type="subcellular location">
    <subcellularLocation>
        <location evidence="1">Cell inner membrane</location>
        <topology evidence="1">Multi-pass membrane protein</topology>
    </subcellularLocation>
</comment>
<evidence type="ECO:0000259" key="3">
    <source>
        <dbReference type="Pfam" id="PF04608"/>
    </source>
</evidence>
<dbReference type="InterPro" id="IPR036681">
    <property type="entry name" value="PgpA-like_sf"/>
</dbReference>
<dbReference type="CDD" id="cd06971">
    <property type="entry name" value="PgpA"/>
    <property type="match status" value="1"/>
</dbReference>
<comment type="catalytic activity">
    <reaction evidence="1">
        <text>a 1,2-diacyl-sn-glycero-3-phospho-(1'-sn-glycero-3'-phosphate) + H2O = a 1,2-diacyl-sn-glycero-3-phospho-(1'-sn-glycerol) + phosphate</text>
        <dbReference type="Rhea" id="RHEA:33751"/>
        <dbReference type="ChEBI" id="CHEBI:15377"/>
        <dbReference type="ChEBI" id="CHEBI:43474"/>
        <dbReference type="ChEBI" id="CHEBI:60110"/>
        <dbReference type="ChEBI" id="CHEBI:64716"/>
        <dbReference type="EC" id="3.1.3.27"/>
    </reaction>
</comment>
<dbReference type="GO" id="GO:0005886">
    <property type="term" value="C:plasma membrane"/>
    <property type="evidence" value="ECO:0007669"/>
    <property type="project" value="UniProtKB-SubCell"/>
</dbReference>
<keyword evidence="1" id="KW-0595">Phospholipid degradation</keyword>
<feature type="transmembrane region" description="Helical" evidence="2">
    <location>
        <begin position="90"/>
        <end position="114"/>
    </location>
</feature>
<dbReference type="GO" id="GO:0006655">
    <property type="term" value="P:phosphatidylglycerol biosynthetic process"/>
    <property type="evidence" value="ECO:0007669"/>
    <property type="project" value="UniProtKB-UniPathway"/>
</dbReference>
<dbReference type="GO" id="GO:0009395">
    <property type="term" value="P:phospholipid catabolic process"/>
    <property type="evidence" value="ECO:0007669"/>
    <property type="project" value="UniProtKB-KW"/>
</dbReference>
<keyword evidence="1" id="KW-0442">Lipid degradation</keyword>
<organism evidence="4 5">
    <name type="scientific">Methylococcus geothermalis</name>
    <dbReference type="NCBI Taxonomy" id="2681310"/>
    <lineage>
        <taxon>Bacteria</taxon>
        <taxon>Pseudomonadati</taxon>
        <taxon>Pseudomonadota</taxon>
        <taxon>Gammaproteobacteria</taxon>
        <taxon>Methylococcales</taxon>
        <taxon>Methylococcaceae</taxon>
        <taxon>Methylococcus</taxon>
    </lineage>
</organism>
<keyword evidence="1 2" id="KW-0812">Transmembrane</keyword>
<dbReference type="EMBL" id="CP046565">
    <property type="protein sequence ID" value="QJD29818.1"/>
    <property type="molecule type" value="Genomic_DNA"/>
</dbReference>